<evidence type="ECO:0000313" key="7">
    <source>
        <dbReference type="Proteomes" id="UP000280307"/>
    </source>
</evidence>
<protein>
    <submittedName>
        <fullName evidence="6">ABC transporter ATP-binding protein</fullName>
    </submittedName>
</protein>
<dbReference type="PANTHER" id="PTHR43335">
    <property type="entry name" value="ABC TRANSPORTER, ATP-BINDING PROTEIN"/>
    <property type="match status" value="1"/>
</dbReference>
<reference evidence="6 7" key="1">
    <citation type="submission" date="2018-12" db="EMBL/GenBank/DDBJ databases">
        <title>Genome Sequence of Candidatus Viridilinea halotolerans isolated from saline sulfide-rich spring.</title>
        <authorList>
            <person name="Grouzdev D.S."/>
            <person name="Burganskaya E.I."/>
            <person name="Krutkina M.S."/>
            <person name="Sukhacheva M.V."/>
            <person name="Gorlenko V.M."/>
        </authorList>
    </citation>
    <scope>NUCLEOTIDE SEQUENCE [LARGE SCALE GENOMIC DNA]</scope>
    <source>
        <strain evidence="6">Chok-6</strain>
    </source>
</reference>
<sequence>MAAQPPAIETISLTRRYGRMVALDQLSLRVEQGSIYGFIGPNGAGKTTTLRLLAGLLAPSSGEIRMLGQKLQPGSGQRMVGYMPDFFGVYDDLRVWEYLDFFARCYGLEAQRRKRAVDELLSLVDLSHKRDAYVQQLSRGMQQRLCLAHALVHDPPVLLLDEPASGLDPRARVELRELLRTLREMGKTILLSSHILSELAEICTEIGIIESGKMVVSGPVETVRRQLQGGARLRMRVLGELEIALNILQELIKKPIVELPQMHTVRPDYSDSQALIVECDQTDETQQAALLSHLIVAGLRISEFRPQAENLEELFLRLTTEG</sequence>
<dbReference type="Proteomes" id="UP000280307">
    <property type="component" value="Unassembled WGS sequence"/>
</dbReference>
<gene>
    <name evidence="6" type="ORF">EI684_15235</name>
</gene>
<dbReference type="AlphaFoldDB" id="A0A426TW00"/>
<dbReference type="GO" id="GO:0005524">
    <property type="term" value="F:ATP binding"/>
    <property type="evidence" value="ECO:0007669"/>
    <property type="project" value="UniProtKB-KW"/>
</dbReference>
<dbReference type="CDD" id="cd03230">
    <property type="entry name" value="ABC_DR_subfamily_A"/>
    <property type="match status" value="1"/>
</dbReference>
<proteinExistence type="inferred from homology"/>
<keyword evidence="4 6" id="KW-0067">ATP-binding</keyword>
<evidence type="ECO:0000256" key="4">
    <source>
        <dbReference type="ARBA" id="ARBA00022840"/>
    </source>
</evidence>
<evidence type="ECO:0000256" key="1">
    <source>
        <dbReference type="ARBA" id="ARBA00005417"/>
    </source>
</evidence>
<comment type="similarity">
    <text evidence="1">Belongs to the ABC transporter superfamily.</text>
</comment>
<dbReference type="PANTHER" id="PTHR43335:SF3">
    <property type="entry name" value="ABC TRANSPORTER"/>
    <property type="match status" value="1"/>
</dbReference>
<dbReference type="Pfam" id="PF00005">
    <property type="entry name" value="ABC_tran"/>
    <property type="match status" value="1"/>
</dbReference>
<feature type="domain" description="ABC transporter" evidence="5">
    <location>
        <begin position="8"/>
        <end position="236"/>
    </location>
</feature>
<evidence type="ECO:0000256" key="3">
    <source>
        <dbReference type="ARBA" id="ARBA00022741"/>
    </source>
</evidence>
<dbReference type="EMBL" id="RSAS01000612">
    <property type="protein sequence ID" value="RRR69596.1"/>
    <property type="molecule type" value="Genomic_DNA"/>
</dbReference>
<evidence type="ECO:0000259" key="5">
    <source>
        <dbReference type="PROSITE" id="PS50893"/>
    </source>
</evidence>
<keyword evidence="2" id="KW-0813">Transport</keyword>
<dbReference type="SMART" id="SM00382">
    <property type="entry name" value="AAA"/>
    <property type="match status" value="1"/>
</dbReference>
<name>A0A426TW00_9CHLR</name>
<dbReference type="SUPFAM" id="SSF52540">
    <property type="entry name" value="P-loop containing nucleoside triphosphate hydrolases"/>
    <property type="match status" value="1"/>
</dbReference>
<organism evidence="6 7">
    <name type="scientific">Candidatus Viridilinea halotolerans</name>
    <dbReference type="NCBI Taxonomy" id="2491704"/>
    <lineage>
        <taxon>Bacteria</taxon>
        <taxon>Bacillati</taxon>
        <taxon>Chloroflexota</taxon>
        <taxon>Chloroflexia</taxon>
        <taxon>Chloroflexales</taxon>
        <taxon>Chloroflexineae</taxon>
        <taxon>Oscillochloridaceae</taxon>
        <taxon>Candidatus Viridilinea</taxon>
    </lineage>
</organism>
<evidence type="ECO:0000313" key="6">
    <source>
        <dbReference type="EMBL" id="RRR69596.1"/>
    </source>
</evidence>
<dbReference type="InterPro" id="IPR027417">
    <property type="entry name" value="P-loop_NTPase"/>
</dbReference>
<evidence type="ECO:0000256" key="2">
    <source>
        <dbReference type="ARBA" id="ARBA00022448"/>
    </source>
</evidence>
<comment type="caution">
    <text evidence="6">The sequence shown here is derived from an EMBL/GenBank/DDBJ whole genome shotgun (WGS) entry which is preliminary data.</text>
</comment>
<keyword evidence="3" id="KW-0547">Nucleotide-binding</keyword>
<accession>A0A426TW00</accession>
<dbReference type="InterPro" id="IPR003439">
    <property type="entry name" value="ABC_transporter-like_ATP-bd"/>
</dbReference>
<dbReference type="PROSITE" id="PS50893">
    <property type="entry name" value="ABC_TRANSPORTER_2"/>
    <property type="match status" value="1"/>
</dbReference>
<dbReference type="Gene3D" id="3.40.50.300">
    <property type="entry name" value="P-loop containing nucleotide triphosphate hydrolases"/>
    <property type="match status" value="1"/>
</dbReference>
<dbReference type="GO" id="GO:0016887">
    <property type="term" value="F:ATP hydrolysis activity"/>
    <property type="evidence" value="ECO:0007669"/>
    <property type="project" value="InterPro"/>
</dbReference>
<dbReference type="InterPro" id="IPR003593">
    <property type="entry name" value="AAA+_ATPase"/>
</dbReference>